<evidence type="ECO:0000313" key="3">
    <source>
        <dbReference type="Proteomes" id="UP000594263"/>
    </source>
</evidence>
<evidence type="ECO:0000313" key="2">
    <source>
        <dbReference type="EnsemblPlants" id="Kaladp0074s0011.1.v1.1"/>
    </source>
</evidence>
<keyword evidence="3" id="KW-1185">Reference proteome</keyword>
<organism evidence="2 3">
    <name type="scientific">Kalanchoe fedtschenkoi</name>
    <name type="common">Lavender scallops</name>
    <name type="synonym">South American air plant</name>
    <dbReference type="NCBI Taxonomy" id="63787"/>
    <lineage>
        <taxon>Eukaryota</taxon>
        <taxon>Viridiplantae</taxon>
        <taxon>Streptophyta</taxon>
        <taxon>Embryophyta</taxon>
        <taxon>Tracheophyta</taxon>
        <taxon>Spermatophyta</taxon>
        <taxon>Magnoliopsida</taxon>
        <taxon>eudicotyledons</taxon>
        <taxon>Gunneridae</taxon>
        <taxon>Pentapetalae</taxon>
        <taxon>Saxifragales</taxon>
        <taxon>Crassulaceae</taxon>
        <taxon>Kalanchoe</taxon>
    </lineage>
</organism>
<name>A0A7N0UN97_KALFE</name>
<protein>
    <submittedName>
        <fullName evidence="2">Uncharacterized protein</fullName>
    </submittedName>
</protein>
<dbReference type="Proteomes" id="UP000594263">
    <property type="component" value="Unplaced"/>
</dbReference>
<dbReference type="EnsemblPlants" id="Kaladp0074s0011.1.v1.1">
    <property type="protein sequence ID" value="Kaladp0074s0011.1.v1.1"/>
    <property type="gene ID" value="Kaladp0074s0011.v1.1"/>
</dbReference>
<proteinExistence type="predicted"/>
<feature type="region of interest" description="Disordered" evidence="1">
    <location>
        <begin position="61"/>
        <end position="91"/>
    </location>
</feature>
<dbReference type="Gramene" id="Kaladp0074s0011.1.v1.1">
    <property type="protein sequence ID" value="Kaladp0074s0011.1.v1.1"/>
    <property type="gene ID" value="Kaladp0074s0011.v1.1"/>
</dbReference>
<dbReference type="AlphaFoldDB" id="A0A7N0UN97"/>
<sequence>MINPTVINSLSLTTRHPYPLLYHSSFPLSHISGEGCSPHQIDSGKIHSTTSHATVRIQIGPRHVSPEQPPPSKTAPSPTGKLIGGFQKVNW</sequence>
<evidence type="ECO:0000256" key="1">
    <source>
        <dbReference type="SAM" id="MobiDB-lite"/>
    </source>
</evidence>
<accession>A0A7N0UN97</accession>
<reference evidence="2" key="1">
    <citation type="submission" date="2021-01" db="UniProtKB">
        <authorList>
            <consortium name="EnsemblPlants"/>
        </authorList>
    </citation>
    <scope>IDENTIFICATION</scope>
</reference>